<accession>A0A5R9G661</accession>
<organism evidence="3 4">
    <name type="scientific">Paenibacillus antri</name>
    <dbReference type="NCBI Taxonomy" id="2582848"/>
    <lineage>
        <taxon>Bacteria</taxon>
        <taxon>Bacillati</taxon>
        <taxon>Bacillota</taxon>
        <taxon>Bacilli</taxon>
        <taxon>Bacillales</taxon>
        <taxon>Paenibacillaceae</taxon>
        <taxon>Paenibacillus</taxon>
    </lineage>
</organism>
<dbReference type="InterPro" id="IPR013693">
    <property type="entry name" value="SpoIID/LytB_N"/>
</dbReference>
<comment type="caution">
    <text evidence="3">The sequence shown here is derived from an EMBL/GenBank/DDBJ whole genome shotgun (WGS) entry which is preliminary data.</text>
</comment>
<dbReference type="OrthoDB" id="9794671at2"/>
<dbReference type="InterPro" id="IPR013486">
    <property type="entry name" value="SpoIID/LytB"/>
</dbReference>
<dbReference type="EMBL" id="VCIW01000014">
    <property type="protein sequence ID" value="TLS50539.1"/>
    <property type="molecule type" value="Genomic_DNA"/>
</dbReference>
<evidence type="ECO:0000256" key="1">
    <source>
        <dbReference type="SAM" id="Phobius"/>
    </source>
</evidence>
<protein>
    <submittedName>
        <fullName evidence="3">Stage II sporulation protein D</fullName>
    </submittedName>
</protein>
<dbReference type="AlphaFoldDB" id="A0A5R9G661"/>
<dbReference type="NCBIfam" id="TIGR02870">
    <property type="entry name" value="spore_II_D"/>
    <property type="match status" value="1"/>
</dbReference>
<dbReference type="GO" id="GO:0030288">
    <property type="term" value="C:outer membrane-bounded periplasmic space"/>
    <property type="evidence" value="ECO:0007669"/>
    <property type="project" value="TreeGrafter"/>
</dbReference>
<evidence type="ECO:0000259" key="2">
    <source>
        <dbReference type="Pfam" id="PF08486"/>
    </source>
</evidence>
<dbReference type="PANTHER" id="PTHR30032">
    <property type="entry name" value="N-ACETYLMURAMOYL-L-ALANINE AMIDASE-RELATED"/>
    <property type="match status" value="1"/>
</dbReference>
<evidence type="ECO:0000313" key="4">
    <source>
        <dbReference type="Proteomes" id="UP000309676"/>
    </source>
</evidence>
<proteinExistence type="predicted"/>
<dbReference type="GO" id="GO:0030435">
    <property type="term" value="P:sporulation resulting in formation of a cellular spore"/>
    <property type="evidence" value="ECO:0007669"/>
    <property type="project" value="InterPro"/>
</dbReference>
<dbReference type="InterPro" id="IPR051922">
    <property type="entry name" value="Bact_Sporulation_Assoc"/>
</dbReference>
<dbReference type="PANTHER" id="PTHR30032:SF4">
    <property type="entry name" value="AMIDASE ENHANCER"/>
    <property type="match status" value="1"/>
</dbReference>
<dbReference type="InterPro" id="IPR014225">
    <property type="entry name" value="Spore_II_D_firmicutes"/>
</dbReference>
<keyword evidence="4" id="KW-1185">Reference proteome</keyword>
<keyword evidence="1" id="KW-1133">Transmembrane helix</keyword>
<dbReference type="RefSeq" id="WP_138195906.1">
    <property type="nucleotide sequence ID" value="NZ_VCIW01000014.1"/>
</dbReference>
<keyword evidence="1" id="KW-0812">Transmembrane</keyword>
<dbReference type="Proteomes" id="UP000309676">
    <property type="component" value="Unassembled WGS sequence"/>
</dbReference>
<gene>
    <name evidence="3" type="primary">spoIID</name>
    <name evidence="3" type="ORF">FE782_19440</name>
</gene>
<dbReference type="NCBIfam" id="TIGR02669">
    <property type="entry name" value="SpoIID_LytB"/>
    <property type="match status" value="1"/>
</dbReference>
<reference evidence="3 4" key="1">
    <citation type="submission" date="2019-05" db="EMBL/GenBank/DDBJ databases">
        <authorList>
            <person name="Narsing Rao M.P."/>
            <person name="Li W.J."/>
        </authorList>
    </citation>
    <scope>NUCLEOTIDE SEQUENCE [LARGE SCALE GENOMIC DNA]</scope>
    <source>
        <strain evidence="3 4">SYSU_K30003</strain>
    </source>
</reference>
<feature type="transmembrane region" description="Helical" evidence="1">
    <location>
        <begin position="15"/>
        <end position="36"/>
    </location>
</feature>
<keyword evidence="1" id="KW-0472">Membrane</keyword>
<dbReference type="Pfam" id="PF08486">
    <property type="entry name" value="SpoIID"/>
    <property type="match status" value="1"/>
</dbReference>
<evidence type="ECO:0000313" key="3">
    <source>
        <dbReference type="EMBL" id="TLS50539.1"/>
    </source>
</evidence>
<name>A0A5R9G661_9BACL</name>
<sequence>MRSKHRRSRRTRRNLMIGAAGVASFMAVVFLIPSILVNRFEAWEPTQLLPLQPKEELVAQEQQIMVPVYLTDRKETVSVPLEAYVRGVLAAEMPADFELEALKAQAIAARTYLARRLASGETSGLPPDAAGALVTDTVAHQAYATEEELRERWGFFKYAQNLDKLTRAVNDTEGLVLTYEGEPIEATFFSTSNGFTENSELYWQAAIPYLRSVESPWDERYAPNYEREASFAYKDFYTKLGMKASNMAPELVVERTSDSGRILSVRIAGTSFAGRDVREKLGLASTDFTWSTADGRITFRTEGYGHGVGMSQWGANGMAKEGRSAEEILLHYYQGVRLEPLRNVLAKA</sequence>
<feature type="domain" description="Sporulation stage II protein D amidase enhancer LytB N-terminal" evidence="2">
    <location>
        <begin position="74"/>
        <end position="179"/>
    </location>
</feature>